<evidence type="ECO:0000313" key="6">
    <source>
        <dbReference type="Proteomes" id="UP000092666"/>
    </source>
</evidence>
<dbReference type="PRINTS" id="PR00081">
    <property type="entry name" value="GDHRDH"/>
</dbReference>
<dbReference type="Proteomes" id="UP000092666">
    <property type="component" value="Unassembled WGS sequence"/>
</dbReference>
<dbReference type="GO" id="GO:0050664">
    <property type="term" value="F:oxidoreductase activity, acting on NAD(P)H, oxygen as acceptor"/>
    <property type="evidence" value="ECO:0007669"/>
    <property type="project" value="TreeGrafter"/>
</dbReference>
<keyword evidence="6" id="KW-1185">Reference proteome</keyword>
<dbReference type="STRING" id="1296120.A0A1B9GNF2"/>
<gene>
    <name evidence="5" type="ORF">I316_06055</name>
</gene>
<dbReference type="InterPro" id="IPR002347">
    <property type="entry name" value="SDR_fam"/>
</dbReference>
<dbReference type="PANTHER" id="PTHR43008">
    <property type="entry name" value="BENZIL REDUCTASE"/>
    <property type="match status" value="1"/>
</dbReference>
<protein>
    <recommendedName>
        <fullName evidence="4">Ketoreductase domain-containing protein</fullName>
    </recommendedName>
</protein>
<evidence type="ECO:0000259" key="4">
    <source>
        <dbReference type="SMART" id="SM00822"/>
    </source>
</evidence>
<evidence type="ECO:0000256" key="3">
    <source>
        <dbReference type="ARBA" id="ARBA00023002"/>
    </source>
</evidence>
<dbReference type="PROSITE" id="PS00061">
    <property type="entry name" value="ADH_SHORT"/>
    <property type="match status" value="1"/>
</dbReference>
<keyword evidence="2" id="KW-0521">NADP</keyword>
<organism evidence="5 6">
    <name type="scientific">Kwoniella heveanensis BCC8398</name>
    <dbReference type="NCBI Taxonomy" id="1296120"/>
    <lineage>
        <taxon>Eukaryota</taxon>
        <taxon>Fungi</taxon>
        <taxon>Dikarya</taxon>
        <taxon>Basidiomycota</taxon>
        <taxon>Agaricomycotina</taxon>
        <taxon>Tremellomycetes</taxon>
        <taxon>Tremellales</taxon>
        <taxon>Cryptococcaceae</taxon>
        <taxon>Kwoniella</taxon>
    </lineage>
</organism>
<dbReference type="AlphaFoldDB" id="A0A1B9GNF2"/>
<proteinExistence type="inferred from homology"/>
<sequence length="244" mass="26617">MVWQIDFKGKTIVVTGGNRGIGLAISKQIAQAGASLAIVYRSSKDAPEIAKKLSDEYGVRVEAYQCDVADQAKVGELFQKIWDDMGSIAGLVCNAGVNAKRDALDLTLDDFNHHYLPNVWGVFTCAQAVARLWVKNQYKNGRIVFVSSSVAEMAVQGENQAFYNSSKAAINNIAQDLAMEWAKHGITVNCSSPGFTMTDMNEWLKSKPEILKTVEGNIMLGRAAEPEEQAGPVVFLLSDYASCE</sequence>
<comment type="similarity">
    <text evidence="1">Belongs to the short-chain dehydrogenases/reductases (SDR) family.</text>
</comment>
<name>A0A1B9GNF2_9TREE</name>
<dbReference type="Pfam" id="PF13561">
    <property type="entry name" value="adh_short_C2"/>
    <property type="match status" value="1"/>
</dbReference>
<dbReference type="InterPro" id="IPR036291">
    <property type="entry name" value="NAD(P)-bd_dom_sf"/>
</dbReference>
<dbReference type="SMART" id="SM00822">
    <property type="entry name" value="PKS_KR"/>
    <property type="match status" value="1"/>
</dbReference>
<reference evidence="6" key="2">
    <citation type="submission" date="2013-12" db="EMBL/GenBank/DDBJ databases">
        <title>Evolution of pathogenesis and genome organization in the Tremellales.</title>
        <authorList>
            <person name="Cuomo C."/>
            <person name="Litvintseva A."/>
            <person name="Heitman J."/>
            <person name="Chen Y."/>
            <person name="Sun S."/>
            <person name="Springer D."/>
            <person name="Dromer F."/>
            <person name="Young S."/>
            <person name="Zeng Q."/>
            <person name="Chapman S."/>
            <person name="Gujja S."/>
            <person name="Saif S."/>
            <person name="Birren B."/>
        </authorList>
    </citation>
    <scope>NUCLEOTIDE SEQUENCE [LARGE SCALE GENOMIC DNA]</scope>
    <source>
        <strain evidence="6">BCC8398</strain>
    </source>
</reference>
<reference evidence="5 6" key="1">
    <citation type="submission" date="2013-07" db="EMBL/GenBank/DDBJ databases">
        <title>The Genome Sequence of Cryptococcus heveanensis BCC8398.</title>
        <authorList>
            <consortium name="The Broad Institute Genome Sequencing Platform"/>
            <person name="Cuomo C."/>
            <person name="Litvintseva A."/>
            <person name="Chen Y."/>
            <person name="Heitman J."/>
            <person name="Sun S."/>
            <person name="Springer D."/>
            <person name="Dromer F."/>
            <person name="Young S.K."/>
            <person name="Zeng Q."/>
            <person name="Gargeya S."/>
            <person name="Fitzgerald M."/>
            <person name="Abouelleil A."/>
            <person name="Alvarado L."/>
            <person name="Berlin A.M."/>
            <person name="Chapman S.B."/>
            <person name="Dewar J."/>
            <person name="Goldberg J."/>
            <person name="Griggs A."/>
            <person name="Gujja S."/>
            <person name="Hansen M."/>
            <person name="Howarth C."/>
            <person name="Imamovic A."/>
            <person name="Larimer J."/>
            <person name="McCowan C."/>
            <person name="Murphy C."/>
            <person name="Pearson M."/>
            <person name="Priest M."/>
            <person name="Roberts A."/>
            <person name="Saif S."/>
            <person name="Shea T."/>
            <person name="Sykes S."/>
            <person name="Wortman J."/>
            <person name="Nusbaum C."/>
            <person name="Birren B."/>
        </authorList>
    </citation>
    <scope>NUCLEOTIDE SEQUENCE [LARGE SCALE GENOMIC DNA]</scope>
    <source>
        <strain evidence="5 6">BCC8398</strain>
    </source>
</reference>
<dbReference type="InterPro" id="IPR020904">
    <property type="entry name" value="Sc_DH/Rdtase_CS"/>
</dbReference>
<dbReference type="Gene3D" id="3.40.50.720">
    <property type="entry name" value="NAD(P)-binding Rossmann-like Domain"/>
    <property type="match status" value="1"/>
</dbReference>
<evidence type="ECO:0000313" key="5">
    <source>
        <dbReference type="EMBL" id="OCF32385.1"/>
    </source>
</evidence>
<dbReference type="PRINTS" id="PR00080">
    <property type="entry name" value="SDRFAMILY"/>
</dbReference>
<dbReference type="InterPro" id="IPR057326">
    <property type="entry name" value="KR_dom"/>
</dbReference>
<evidence type="ECO:0000256" key="1">
    <source>
        <dbReference type="ARBA" id="ARBA00006484"/>
    </source>
</evidence>
<dbReference type="EMBL" id="KI669509">
    <property type="protein sequence ID" value="OCF32385.1"/>
    <property type="molecule type" value="Genomic_DNA"/>
</dbReference>
<dbReference type="GO" id="GO:0016616">
    <property type="term" value="F:oxidoreductase activity, acting on the CH-OH group of donors, NAD or NADP as acceptor"/>
    <property type="evidence" value="ECO:0007669"/>
    <property type="project" value="UniProtKB-ARBA"/>
</dbReference>
<dbReference type="SUPFAM" id="SSF51735">
    <property type="entry name" value="NAD(P)-binding Rossmann-fold domains"/>
    <property type="match status" value="1"/>
</dbReference>
<dbReference type="PANTHER" id="PTHR43008:SF6">
    <property type="entry name" value="NADP-DEPENDENT MANNITOL DEHYDROGENASE"/>
    <property type="match status" value="1"/>
</dbReference>
<feature type="domain" description="Ketoreductase" evidence="4">
    <location>
        <begin position="10"/>
        <end position="200"/>
    </location>
</feature>
<dbReference type="OrthoDB" id="1888931at2759"/>
<evidence type="ECO:0000256" key="2">
    <source>
        <dbReference type="ARBA" id="ARBA00022857"/>
    </source>
</evidence>
<accession>A0A1B9GNF2</accession>
<dbReference type="FunFam" id="3.40.50.720:FF:000084">
    <property type="entry name" value="Short-chain dehydrogenase reductase"/>
    <property type="match status" value="1"/>
</dbReference>
<keyword evidence="3" id="KW-0560">Oxidoreductase</keyword>